<gene>
    <name evidence="1" type="ORF">JXQ802_LOCUS5924</name>
</gene>
<evidence type="ECO:0000313" key="1">
    <source>
        <dbReference type="EMBL" id="CAF0835831.1"/>
    </source>
</evidence>
<keyword evidence="2" id="KW-1185">Reference proteome</keyword>
<protein>
    <submittedName>
        <fullName evidence="1">Uncharacterized protein</fullName>
    </submittedName>
</protein>
<reference evidence="1" key="1">
    <citation type="submission" date="2021-02" db="EMBL/GenBank/DDBJ databases">
        <authorList>
            <person name="Nowell W R."/>
        </authorList>
    </citation>
    <scope>NUCLEOTIDE SEQUENCE</scope>
</reference>
<dbReference type="EMBL" id="CAJNOL010000090">
    <property type="protein sequence ID" value="CAF0835831.1"/>
    <property type="molecule type" value="Genomic_DNA"/>
</dbReference>
<sequence>MNESPSSIKMEQSDSRYFSQRAKHISLLNKQSPSVFVKSSLSETYFQFSNRTYMPITDTQLTPVGRGHGNSISNDHRQTISTGRGRTTAPLSSFVLQKDNLSPPSTTTTTISSPIFVMHDEVQFVRPYFGPPSNNDIQSSSTSNKREILLSALKEIESGLKTL</sequence>
<evidence type="ECO:0000313" key="2">
    <source>
        <dbReference type="Proteomes" id="UP000663870"/>
    </source>
</evidence>
<dbReference type="AlphaFoldDB" id="A0A813UW21"/>
<dbReference type="Proteomes" id="UP000663870">
    <property type="component" value="Unassembled WGS sequence"/>
</dbReference>
<comment type="caution">
    <text evidence="1">The sequence shown here is derived from an EMBL/GenBank/DDBJ whole genome shotgun (WGS) entry which is preliminary data.</text>
</comment>
<name>A0A813UW21_9BILA</name>
<organism evidence="1 2">
    <name type="scientific">Rotaria sordida</name>
    <dbReference type="NCBI Taxonomy" id="392033"/>
    <lineage>
        <taxon>Eukaryota</taxon>
        <taxon>Metazoa</taxon>
        <taxon>Spiralia</taxon>
        <taxon>Gnathifera</taxon>
        <taxon>Rotifera</taxon>
        <taxon>Eurotatoria</taxon>
        <taxon>Bdelloidea</taxon>
        <taxon>Philodinida</taxon>
        <taxon>Philodinidae</taxon>
        <taxon>Rotaria</taxon>
    </lineage>
</organism>
<accession>A0A813UW21</accession>
<proteinExistence type="predicted"/>